<evidence type="ECO:0000256" key="8">
    <source>
        <dbReference type="SAM" id="SignalP"/>
    </source>
</evidence>
<name>A0A9J6QFT8_9ENTR</name>
<dbReference type="Pfam" id="PF03349">
    <property type="entry name" value="Toluene_X"/>
    <property type="match status" value="1"/>
</dbReference>
<keyword evidence="3" id="KW-1134">Transmembrane beta strand</keyword>
<comment type="similarity">
    <text evidence="2">Belongs to the OmpP1/FadL family.</text>
</comment>
<protein>
    <submittedName>
        <fullName evidence="9">Outer membrane protein transport protein</fullName>
    </submittedName>
</protein>
<evidence type="ECO:0000256" key="3">
    <source>
        <dbReference type="ARBA" id="ARBA00022452"/>
    </source>
</evidence>
<dbReference type="EMBL" id="JAMGZJ010000069">
    <property type="protein sequence ID" value="MCU6668262.1"/>
    <property type="molecule type" value="Genomic_DNA"/>
</dbReference>
<dbReference type="SUPFAM" id="SSF56935">
    <property type="entry name" value="Porins"/>
    <property type="match status" value="1"/>
</dbReference>
<evidence type="ECO:0000256" key="2">
    <source>
        <dbReference type="ARBA" id="ARBA00008163"/>
    </source>
</evidence>
<evidence type="ECO:0000256" key="5">
    <source>
        <dbReference type="ARBA" id="ARBA00022729"/>
    </source>
</evidence>
<keyword evidence="5 8" id="KW-0732">Signal</keyword>
<dbReference type="AlphaFoldDB" id="A0A9J6QFT8"/>
<keyword evidence="6" id="KW-0472">Membrane</keyword>
<accession>A0A9J6QFT8</accession>
<dbReference type="GO" id="GO:0009279">
    <property type="term" value="C:cell outer membrane"/>
    <property type="evidence" value="ECO:0007669"/>
    <property type="project" value="UniProtKB-SubCell"/>
</dbReference>
<sequence length="394" mass="43736">MNKSTLVCLGLFLSPTSWASGLYFYEIGTEDTGLAGAGQAARAQDASTIVTNPAGMTRLPDHMFTGGLQVMDGDIPYQLDESGRRSPGNIMNLFPNASGFYAQKLNDDFYAGIGMYGNYGLATDYGNWAGDRLLKKSAMVALTLSPSLAYKLSDKVSLGGSVNVNYGLFSLTRNVDGDDKTEKDHDWAMSYRLGLLMELTDQTRAGLTWNSRTKYDFNIDAKARFPNLPNVEYDLPITAQVQAPQQIMLSLVHDLNKQWSVMGDLGWQDWSQFGSPQISVVGQDLDKTNRLKDTWHTALGVQYRPTEQWRVNAGVAFDSSIYESQSDIALSLPTGDEWRFATGAQYQVTPQSNVGFAVSYLHMQSSRVQSPELLKGSYDNPYLWFASVNYSYQF</sequence>
<evidence type="ECO:0000313" key="9">
    <source>
        <dbReference type="EMBL" id="MCU6668262.1"/>
    </source>
</evidence>
<keyword evidence="4" id="KW-0812">Transmembrane</keyword>
<proteinExistence type="inferred from homology"/>
<keyword evidence="10" id="KW-1185">Reference proteome</keyword>
<evidence type="ECO:0000256" key="1">
    <source>
        <dbReference type="ARBA" id="ARBA00004571"/>
    </source>
</evidence>
<dbReference type="PANTHER" id="PTHR35093:SF8">
    <property type="entry name" value="OUTER MEMBRANE PROTEIN NMB0088-RELATED"/>
    <property type="match status" value="1"/>
</dbReference>
<organism evidence="9 10">
    <name type="scientific">Silvania confinis</name>
    <dbReference type="NCBI Taxonomy" id="2926470"/>
    <lineage>
        <taxon>Bacteria</taxon>
        <taxon>Pseudomonadati</taxon>
        <taxon>Pseudomonadota</taxon>
        <taxon>Gammaproteobacteria</taxon>
        <taxon>Enterobacterales</taxon>
        <taxon>Enterobacteriaceae</taxon>
        <taxon>Silvania</taxon>
    </lineage>
</organism>
<comment type="subcellular location">
    <subcellularLocation>
        <location evidence="1">Cell outer membrane</location>
        <topology evidence="1">Multi-pass membrane protein</topology>
    </subcellularLocation>
</comment>
<evidence type="ECO:0000256" key="4">
    <source>
        <dbReference type="ARBA" id="ARBA00022692"/>
    </source>
</evidence>
<evidence type="ECO:0000256" key="7">
    <source>
        <dbReference type="ARBA" id="ARBA00023237"/>
    </source>
</evidence>
<dbReference type="RefSeq" id="WP_271266845.1">
    <property type="nucleotide sequence ID" value="NZ_JAMGZJ010000069.1"/>
</dbReference>
<evidence type="ECO:0000256" key="6">
    <source>
        <dbReference type="ARBA" id="ARBA00023136"/>
    </source>
</evidence>
<feature type="chain" id="PRO_5039888592" evidence="8">
    <location>
        <begin position="20"/>
        <end position="394"/>
    </location>
</feature>
<reference evidence="9" key="1">
    <citation type="submission" date="2022-05" db="EMBL/GenBank/DDBJ databases">
        <title>Description of a novel species of Leclercia; Leclercia tamurae and the Proposal for a Novel Genus Silvania gen. nov. Containing Two Novel Species Silvania hatchlandensis sp. nov. and Silvania confinis sp. nov. Isolated from the Rhizosphere of Oak.</title>
        <authorList>
            <person name="Maddock D.W."/>
            <person name="Brady C.L."/>
            <person name="Denman S."/>
            <person name="Arnold D."/>
        </authorList>
    </citation>
    <scope>NUCLEOTIDE SEQUENCE</scope>
    <source>
        <strain evidence="9">H4N4</strain>
    </source>
</reference>
<comment type="caution">
    <text evidence="9">The sequence shown here is derived from an EMBL/GenBank/DDBJ whole genome shotgun (WGS) entry which is preliminary data.</text>
</comment>
<dbReference type="GO" id="GO:0015483">
    <property type="term" value="F:long-chain fatty acid transporting porin activity"/>
    <property type="evidence" value="ECO:0007669"/>
    <property type="project" value="TreeGrafter"/>
</dbReference>
<dbReference type="Proteomes" id="UP001061282">
    <property type="component" value="Unassembled WGS sequence"/>
</dbReference>
<dbReference type="InterPro" id="IPR005017">
    <property type="entry name" value="OMPP1/FadL/TodX"/>
</dbReference>
<gene>
    <name evidence="9" type="ORF">M8013_05755</name>
</gene>
<dbReference type="Gene3D" id="2.40.160.60">
    <property type="entry name" value="Outer membrane protein transport protein (OMPP1/FadL/TodX)"/>
    <property type="match status" value="1"/>
</dbReference>
<dbReference type="PANTHER" id="PTHR35093">
    <property type="entry name" value="OUTER MEMBRANE PROTEIN NMB0088-RELATED"/>
    <property type="match status" value="1"/>
</dbReference>
<evidence type="ECO:0000313" key="10">
    <source>
        <dbReference type="Proteomes" id="UP001061282"/>
    </source>
</evidence>
<feature type="signal peptide" evidence="8">
    <location>
        <begin position="1"/>
        <end position="19"/>
    </location>
</feature>
<keyword evidence="7" id="KW-0998">Cell outer membrane</keyword>